<feature type="compositionally biased region" description="Basic and acidic residues" evidence="2">
    <location>
        <begin position="217"/>
        <end position="254"/>
    </location>
</feature>
<feature type="compositionally biased region" description="Polar residues" evidence="2">
    <location>
        <begin position="403"/>
        <end position="413"/>
    </location>
</feature>
<feature type="compositionally biased region" description="Basic and acidic residues" evidence="2">
    <location>
        <begin position="983"/>
        <end position="992"/>
    </location>
</feature>
<protein>
    <submittedName>
        <fullName evidence="3">SH3 domain containing protein</fullName>
    </submittedName>
</protein>
<feature type="region of interest" description="Disordered" evidence="2">
    <location>
        <begin position="315"/>
        <end position="425"/>
    </location>
</feature>
<dbReference type="GeneID" id="14919960"/>
<dbReference type="SUPFAM" id="SSF50044">
    <property type="entry name" value="SH3-domain"/>
    <property type="match status" value="1"/>
</dbReference>
<evidence type="ECO:0000313" key="4">
    <source>
        <dbReference type="Proteomes" id="UP000011083"/>
    </source>
</evidence>
<gene>
    <name evidence="3" type="ORF">ACA1_031820</name>
</gene>
<feature type="compositionally biased region" description="Polar residues" evidence="2">
    <location>
        <begin position="726"/>
        <end position="736"/>
    </location>
</feature>
<evidence type="ECO:0000256" key="1">
    <source>
        <dbReference type="SAM" id="Coils"/>
    </source>
</evidence>
<feature type="compositionally biased region" description="Low complexity" evidence="2">
    <location>
        <begin position="885"/>
        <end position="900"/>
    </location>
</feature>
<feature type="compositionally biased region" description="Basic and acidic residues" evidence="2">
    <location>
        <begin position="741"/>
        <end position="773"/>
    </location>
</feature>
<feature type="compositionally biased region" description="Low complexity" evidence="2">
    <location>
        <begin position="663"/>
        <end position="689"/>
    </location>
</feature>
<dbReference type="VEuPathDB" id="AmoebaDB:ACA1_031820"/>
<dbReference type="RefSeq" id="XP_004341234.1">
    <property type="nucleotide sequence ID" value="XM_004341186.1"/>
</dbReference>
<reference evidence="3 4" key="1">
    <citation type="journal article" date="2013" name="Genome Biol.">
        <title>Genome of Acanthamoeba castellanii highlights extensive lateral gene transfer and early evolution of tyrosine kinase signaling.</title>
        <authorList>
            <person name="Clarke M."/>
            <person name="Lohan A.J."/>
            <person name="Liu B."/>
            <person name="Lagkouvardos I."/>
            <person name="Roy S."/>
            <person name="Zafar N."/>
            <person name="Bertelli C."/>
            <person name="Schilde C."/>
            <person name="Kianianmomeni A."/>
            <person name="Burglin T.R."/>
            <person name="Frech C."/>
            <person name="Turcotte B."/>
            <person name="Kopec K.O."/>
            <person name="Synnott J.M."/>
            <person name="Choo C."/>
            <person name="Paponov I."/>
            <person name="Finkler A."/>
            <person name="Soon Heng Tan C."/>
            <person name="Hutchins A.P."/>
            <person name="Weinmeier T."/>
            <person name="Rattei T."/>
            <person name="Chu J.S."/>
            <person name="Gimenez G."/>
            <person name="Irimia M."/>
            <person name="Rigden D.J."/>
            <person name="Fitzpatrick D.A."/>
            <person name="Lorenzo-Morales J."/>
            <person name="Bateman A."/>
            <person name="Chiu C.H."/>
            <person name="Tang P."/>
            <person name="Hegemann P."/>
            <person name="Fromm H."/>
            <person name="Raoult D."/>
            <person name="Greub G."/>
            <person name="Miranda-Saavedra D."/>
            <person name="Chen N."/>
            <person name="Nash P."/>
            <person name="Ginger M.L."/>
            <person name="Horn M."/>
            <person name="Schaap P."/>
            <person name="Caler L."/>
            <person name="Loftus B."/>
        </authorList>
    </citation>
    <scope>NUCLEOTIDE SEQUENCE [LARGE SCALE GENOMIC DNA]</scope>
    <source>
        <strain evidence="3 4">Neff</strain>
    </source>
</reference>
<feature type="compositionally biased region" description="Basic and acidic residues" evidence="2">
    <location>
        <begin position="366"/>
        <end position="394"/>
    </location>
</feature>
<feature type="compositionally biased region" description="Acidic residues" evidence="2">
    <location>
        <begin position="994"/>
        <end position="1011"/>
    </location>
</feature>
<feature type="compositionally biased region" description="Basic and acidic residues" evidence="2">
    <location>
        <begin position="1109"/>
        <end position="1119"/>
    </location>
</feature>
<evidence type="ECO:0000256" key="2">
    <source>
        <dbReference type="SAM" id="MobiDB-lite"/>
    </source>
</evidence>
<feature type="compositionally biased region" description="Basic and acidic residues" evidence="2">
    <location>
        <begin position="183"/>
        <end position="193"/>
    </location>
</feature>
<keyword evidence="1" id="KW-0175">Coiled coil</keyword>
<feature type="compositionally biased region" description="Acidic residues" evidence="2">
    <location>
        <begin position="1025"/>
        <end position="1041"/>
    </location>
</feature>
<evidence type="ECO:0000313" key="3">
    <source>
        <dbReference type="EMBL" id="ELR19158.1"/>
    </source>
</evidence>
<name>L8H372_ACACF</name>
<feature type="compositionally biased region" description="Polar residues" evidence="2">
    <location>
        <begin position="133"/>
        <end position="143"/>
    </location>
</feature>
<proteinExistence type="predicted"/>
<feature type="coiled-coil region" evidence="1">
    <location>
        <begin position="515"/>
        <end position="556"/>
    </location>
</feature>
<accession>L8H372</accession>
<sequence>MDTKIERQRSVSDADQQPLAVGESEGVRVVAMCTFEAVQDYELGFRQYDVLTAIAKAEEIGGKIGLFPSECVEILKGYPDRLPLFKIFLSDDGTDGGIDVLQISNDDVPVHQQKHISPSASTASLVSSSSSTEVDTTPRQRASTHPEPDVAVISCYRCNAQVSIKKGQSFYPCECGANVKRPEVDDEHQHGQEETPSAVNTKRRRCNTAGAAVGGVVREETPKQRKKREKLEREQKKKQDEEERKFRERRDKGRLSASQWNRQVDSARERLWRASVIMTGPNGESTNDDGSVSMLSTDDNISTVGSSAFDVDTFEDARSDSPRDISSFSSALSGRSLSRSGSLTSVSVNPESAKTKRDKKKTKEQRKKEKEEKKRLKKLEKEEREEKRKMERVGREKKRRNSLFGSSSGSIATRKQRDKLTTANPAAADSVTVTINPITAHAKKQQQHMKAKTMVKTKSGKVMSLEEVEREGKKSNWDVSRLFSVRIGAGAGGRVNKQQTQKQRKASVGAAEASHAQVIQRAAQQERELQEAARQLEEERRRFAEERQRFEQERLKVMLMLAQDMEGVKMARDGTPMYPSPANHPLLLVPTEPSPIASFAASQSSFTCLPTATATLSADALVAPHESSSTSVLPHTTSAPTYTHHQSGGTSNSTPSLPSLYNPSLASMPSSVAMPSADDADDGSPSSSADDVDVRESAEAVPASPRKPPSGGVFLPFLMAPRAGGPQQQRNATNASAGAHQKAESEAAAELEEKLLDQLNNAKDDGDDSHIDQDAEEAESGTSSDEEEDELTDEDSTSSEEEVRVQPAVDKLMREKRKITVAPIQGISDMKELDDDDRQQLDGSWITAISPRRRERDQHQLKAVAAVVDEGEKEMKDVIVRPGMSTASSSSSTSSTSVAADKSKKVSFAAGGASSWTTAESPRRMLEALRAQGASQAEIDRERKRLLAGNVADGTVGGRALTPAAAAIATKYEEEIDQLLEKMKQLRDRSSSDDSWDTSSESDEDLNDDNNVDDKEKQKPHDISSDDDDEEVADDDDESEAEVVIPEWTRGPPKSLQEMREYKDFVRARYETEKRETERMLRRNQREMRARGMTLPSTTTSASTSHAPNHADHRASWII</sequence>
<feature type="compositionally biased region" description="Polar residues" evidence="2">
    <location>
        <begin position="627"/>
        <end position="662"/>
    </location>
</feature>
<feature type="compositionally biased region" description="Acidic residues" evidence="2">
    <location>
        <begin position="774"/>
        <end position="800"/>
    </location>
</feature>
<keyword evidence="4" id="KW-1185">Reference proteome</keyword>
<dbReference type="EMBL" id="KB007934">
    <property type="protein sequence ID" value="ELR19158.1"/>
    <property type="molecule type" value="Genomic_DNA"/>
</dbReference>
<feature type="compositionally biased region" description="Basic residues" evidence="2">
    <location>
        <begin position="356"/>
        <end position="365"/>
    </location>
</feature>
<feature type="compositionally biased region" description="Basic and acidic residues" evidence="2">
    <location>
        <begin position="1012"/>
        <end position="1024"/>
    </location>
</feature>
<dbReference type="InterPro" id="IPR036028">
    <property type="entry name" value="SH3-like_dom_sf"/>
</dbReference>
<feature type="region of interest" description="Disordered" evidence="2">
    <location>
        <begin position="183"/>
        <end position="263"/>
    </location>
</feature>
<feature type="region of interest" description="Disordered" evidence="2">
    <location>
        <begin position="492"/>
        <end position="513"/>
    </location>
</feature>
<feature type="region of interest" description="Disordered" evidence="2">
    <location>
        <begin position="111"/>
        <end position="146"/>
    </location>
</feature>
<dbReference type="Proteomes" id="UP000011083">
    <property type="component" value="Unassembled WGS sequence"/>
</dbReference>
<feature type="region of interest" description="Disordered" evidence="2">
    <location>
        <begin position="882"/>
        <end position="904"/>
    </location>
</feature>
<dbReference type="Gene3D" id="2.30.30.40">
    <property type="entry name" value="SH3 Domains"/>
    <property type="match status" value="1"/>
</dbReference>
<dbReference type="AlphaFoldDB" id="L8H372"/>
<organism evidence="3 4">
    <name type="scientific">Acanthamoeba castellanii (strain ATCC 30010 / Neff)</name>
    <dbReference type="NCBI Taxonomy" id="1257118"/>
    <lineage>
        <taxon>Eukaryota</taxon>
        <taxon>Amoebozoa</taxon>
        <taxon>Discosea</taxon>
        <taxon>Longamoebia</taxon>
        <taxon>Centramoebida</taxon>
        <taxon>Acanthamoebidae</taxon>
        <taxon>Acanthamoeba</taxon>
    </lineage>
</organism>
<feature type="compositionally biased region" description="Low complexity" evidence="2">
    <location>
        <begin position="324"/>
        <end position="348"/>
    </location>
</feature>
<feature type="region of interest" description="Disordered" evidence="2">
    <location>
        <begin position="627"/>
        <end position="812"/>
    </location>
</feature>
<feature type="compositionally biased region" description="Low complexity" evidence="2">
    <location>
        <begin position="117"/>
        <end position="132"/>
    </location>
</feature>
<feature type="region of interest" description="Disordered" evidence="2">
    <location>
        <begin position="983"/>
        <end position="1056"/>
    </location>
</feature>
<feature type="region of interest" description="Disordered" evidence="2">
    <location>
        <begin position="1073"/>
        <end position="1119"/>
    </location>
</feature>
<feature type="compositionally biased region" description="Basic and acidic residues" evidence="2">
    <location>
        <begin position="1073"/>
        <end position="1090"/>
    </location>
</feature>
<dbReference type="KEGG" id="acan:ACA1_031820"/>